<dbReference type="OrthoDB" id="3900342at2759"/>
<dbReference type="STRING" id="1448320.A0A319D683"/>
<dbReference type="EMBL" id="KZ825904">
    <property type="protein sequence ID" value="PYH92925.1"/>
    <property type="molecule type" value="Genomic_DNA"/>
</dbReference>
<feature type="transmembrane region" description="Helical" evidence="6">
    <location>
        <begin position="235"/>
        <end position="257"/>
    </location>
</feature>
<dbReference type="PANTHER" id="PTHR43341:SF9">
    <property type="entry name" value="DICARBOXYLIC AMINO ACID PERMEASE"/>
    <property type="match status" value="1"/>
</dbReference>
<protein>
    <submittedName>
        <fullName evidence="8">Amino acid transporter</fullName>
    </submittedName>
</protein>
<dbReference type="GO" id="GO:0015171">
    <property type="term" value="F:amino acid transmembrane transporter activity"/>
    <property type="evidence" value="ECO:0007669"/>
    <property type="project" value="TreeGrafter"/>
</dbReference>
<proteinExistence type="predicted"/>
<feature type="transmembrane region" description="Helical" evidence="6">
    <location>
        <begin position="445"/>
        <end position="466"/>
    </location>
</feature>
<evidence type="ECO:0000313" key="8">
    <source>
        <dbReference type="EMBL" id="PYH92925.1"/>
    </source>
</evidence>
<keyword evidence="2 6" id="KW-0812">Transmembrane</keyword>
<feature type="transmembrane region" description="Helical" evidence="6">
    <location>
        <begin position="131"/>
        <end position="151"/>
    </location>
</feature>
<evidence type="ECO:0000313" key="9">
    <source>
        <dbReference type="Proteomes" id="UP000247810"/>
    </source>
</evidence>
<feature type="transmembrane region" description="Helical" evidence="6">
    <location>
        <begin position="478"/>
        <end position="495"/>
    </location>
</feature>
<feature type="transmembrane region" description="Helical" evidence="6">
    <location>
        <begin position="41"/>
        <end position="60"/>
    </location>
</feature>
<reference evidence="8 9" key="1">
    <citation type="submission" date="2018-02" db="EMBL/GenBank/DDBJ databases">
        <title>The genomes of Aspergillus section Nigri reveals drivers in fungal speciation.</title>
        <authorList>
            <consortium name="DOE Joint Genome Institute"/>
            <person name="Vesth T.C."/>
            <person name="Nybo J."/>
            <person name="Theobald S."/>
            <person name="Brandl J."/>
            <person name="Frisvad J.C."/>
            <person name="Nielsen K.F."/>
            <person name="Lyhne E.K."/>
            <person name="Kogle M.E."/>
            <person name="Kuo A."/>
            <person name="Riley R."/>
            <person name="Clum A."/>
            <person name="Nolan M."/>
            <person name="Lipzen A."/>
            <person name="Salamov A."/>
            <person name="Henrissat B."/>
            <person name="Wiebenga A."/>
            <person name="De vries R.P."/>
            <person name="Grigoriev I.V."/>
            <person name="Mortensen U.H."/>
            <person name="Andersen M.R."/>
            <person name="Baker S.E."/>
        </authorList>
    </citation>
    <scope>NUCLEOTIDE SEQUENCE [LARGE SCALE GENOMIC DNA]</scope>
    <source>
        <strain evidence="8 9">CBS 707.79</strain>
    </source>
</reference>
<dbReference type="Proteomes" id="UP000247810">
    <property type="component" value="Unassembled WGS sequence"/>
</dbReference>
<evidence type="ECO:0000256" key="2">
    <source>
        <dbReference type="ARBA" id="ARBA00022692"/>
    </source>
</evidence>
<evidence type="ECO:0000256" key="1">
    <source>
        <dbReference type="ARBA" id="ARBA00004141"/>
    </source>
</evidence>
<dbReference type="AlphaFoldDB" id="A0A319D683"/>
<dbReference type="Pfam" id="PF00324">
    <property type="entry name" value="AA_permease"/>
    <property type="match status" value="1"/>
</dbReference>
<dbReference type="VEuPathDB" id="FungiDB:BO71DRAFT_420468"/>
<evidence type="ECO:0000256" key="4">
    <source>
        <dbReference type="ARBA" id="ARBA00023136"/>
    </source>
</evidence>
<feature type="domain" description="Amino acid permease/ SLC12A" evidence="7">
    <location>
        <begin position="20"/>
        <end position="407"/>
    </location>
</feature>
<keyword evidence="9" id="KW-1185">Reference proteome</keyword>
<gene>
    <name evidence="8" type="ORF">BO71DRAFT_420468</name>
</gene>
<name>A0A319D683_9EURO</name>
<sequence length="596" mass="65806">MPVRSETPGKLKQELFGFQIFFITLSCVIGSGIFTNNGTALAISGSMGLMLAALVMGVVVCAVNECIAELTQQFPVYNSIVEYVRTFVDDDLGWAIGLLYWYAYAATFSSQSAMAATILEYWGLPQAWRALICYALIPFILFLLNLTGVFWYGVVETVGGCLKLIMVVAISIYLYAIAGRVPSASFQHEQGFRQNIDAACYAIPLTAYAFQGVELYAMTAFEARDGHALRWPSRWTVYIVVLLYIMCTLGEILNVSYTDPNLPPLNDGTLNDSGTCRPKAGVSDSMVVIAALNTNNHHVAGFINGCLFLSVVSAANTSLYVASRTLFGIAKSVPRDYWATRQLAILSKETRVPVVALLVTLLAFAWVPFLQLSCSRTLTHIRSVISTSSSTAIMIVWASICVAFLRYYYWLKKYDAYLLQSGRPEFARGSPEYAPRGSLFVLQPLQAWIGLIGCIAIFAFSSATWWDGHATVTEVAMAYGAHIGLVIVFLGLKLCRRQREWFKRTPDAGKLLLALNDLRVRKIDRWESTKSKRLQRVFRRNGDSSPAVQEEIPMNGHGHMNGYIHTNGHPGGLRDGAVPVARNRPGSMESSSELSD</sequence>
<feature type="transmembrane region" description="Helical" evidence="6">
    <location>
        <begin position="157"/>
        <end position="178"/>
    </location>
</feature>
<feature type="transmembrane region" description="Helical" evidence="6">
    <location>
        <begin position="352"/>
        <end position="370"/>
    </location>
</feature>
<accession>A0A319D683</accession>
<keyword evidence="4 6" id="KW-0472">Membrane</keyword>
<organism evidence="8 9">
    <name type="scientific">Aspergillus ellipticus CBS 707.79</name>
    <dbReference type="NCBI Taxonomy" id="1448320"/>
    <lineage>
        <taxon>Eukaryota</taxon>
        <taxon>Fungi</taxon>
        <taxon>Dikarya</taxon>
        <taxon>Ascomycota</taxon>
        <taxon>Pezizomycotina</taxon>
        <taxon>Eurotiomycetes</taxon>
        <taxon>Eurotiomycetidae</taxon>
        <taxon>Eurotiales</taxon>
        <taxon>Aspergillaceae</taxon>
        <taxon>Aspergillus</taxon>
        <taxon>Aspergillus subgen. Circumdati</taxon>
    </lineage>
</organism>
<feature type="transmembrane region" description="Helical" evidence="6">
    <location>
        <begin position="99"/>
        <end position="119"/>
    </location>
</feature>
<dbReference type="InterPro" id="IPR050524">
    <property type="entry name" value="APC_YAT"/>
</dbReference>
<feature type="transmembrane region" description="Helical" evidence="6">
    <location>
        <begin position="15"/>
        <end position="34"/>
    </location>
</feature>
<feature type="region of interest" description="Disordered" evidence="5">
    <location>
        <begin position="566"/>
        <end position="596"/>
    </location>
</feature>
<evidence type="ECO:0000256" key="6">
    <source>
        <dbReference type="SAM" id="Phobius"/>
    </source>
</evidence>
<dbReference type="PROSITE" id="PS51257">
    <property type="entry name" value="PROKAR_LIPOPROTEIN"/>
    <property type="match status" value="1"/>
</dbReference>
<evidence type="ECO:0000256" key="3">
    <source>
        <dbReference type="ARBA" id="ARBA00022989"/>
    </source>
</evidence>
<evidence type="ECO:0000259" key="7">
    <source>
        <dbReference type="Pfam" id="PF00324"/>
    </source>
</evidence>
<evidence type="ECO:0000256" key="5">
    <source>
        <dbReference type="SAM" id="MobiDB-lite"/>
    </source>
</evidence>
<dbReference type="InterPro" id="IPR004841">
    <property type="entry name" value="AA-permease/SLC12A_dom"/>
</dbReference>
<feature type="transmembrane region" description="Helical" evidence="6">
    <location>
        <begin position="390"/>
        <end position="409"/>
    </location>
</feature>
<dbReference type="PANTHER" id="PTHR43341">
    <property type="entry name" value="AMINO ACID PERMEASE"/>
    <property type="match status" value="1"/>
</dbReference>
<dbReference type="Gene3D" id="1.20.1740.10">
    <property type="entry name" value="Amino acid/polyamine transporter I"/>
    <property type="match status" value="1"/>
</dbReference>
<dbReference type="GO" id="GO:0016020">
    <property type="term" value="C:membrane"/>
    <property type="evidence" value="ECO:0007669"/>
    <property type="project" value="UniProtKB-SubCell"/>
</dbReference>
<keyword evidence="3 6" id="KW-1133">Transmembrane helix</keyword>
<comment type="subcellular location">
    <subcellularLocation>
        <location evidence="1">Membrane</location>
        <topology evidence="1">Multi-pass membrane protein</topology>
    </subcellularLocation>
</comment>